<comment type="subunit">
    <text evidence="1">Monomer.</text>
</comment>
<comment type="caution">
    <text evidence="11">The sequence shown here is derived from an EMBL/GenBank/DDBJ whole genome shotgun (WGS) entry which is preliminary data.</text>
</comment>
<evidence type="ECO:0000313" key="11">
    <source>
        <dbReference type="EMBL" id="CAI2386798.1"/>
    </source>
</evidence>
<dbReference type="PANTHER" id="PTHR24345">
    <property type="entry name" value="SERINE/THREONINE-PROTEIN KINASE PLK"/>
    <property type="match status" value="1"/>
</dbReference>
<keyword evidence="6" id="KW-0418">Kinase</keyword>
<dbReference type="InterPro" id="IPR000959">
    <property type="entry name" value="POLO_box_dom"/>
</dbReference>
<keyword evidence="2" id="KW-0723">Serine/threonine-protein kinase</keyword>
<protein>
    <recommendedName>
        <fullName evidence="13">Polo kinase</fullName>
    </recommendedName>
</protein>
<dbReference type="PROSITE" id="PS00108">
    <property type="entry name" value="PROTEIN_KINASE_ST"/>
    <property type="match status" value="1"/>
</dbReference>
<dbReference type="CDD" id="cd13117">
    <property type="entry name" value="POLO_box_2"/>
    <property type="match status" value="1"/>
</dbReference>
<feature type="domain" description="POLO box" evidence="10">
    <location>
        <begin position="620"/>
        <end position="700"/>
    </location>
</feature>
<feature type="compositionally biased region" description="Polar residues" evidence="8">
    <location>
        <begin position="365"/>
        <end position="375"/>
    </location>
</feature>
<dbReference type="Gene3D" id="1.10.510.10">
    <property type="entry name" value="Transferase(Phosphotransferase) domain 1"/>
    <property type="match status" value="1"/>
</dbReference>
<evidence type="ECO:0000259" key="10">
    <source>
        <dbReference type="PROSITE" id="PS50078"/>
    </source>
</evidence>
<evidence type="ECO:0000256" key="6">
    <source>
        <dbReference type="ARBA" id="ARBA00022777"/>
    </source>
</evidence>
<dbReference type="SUPFAM" id="SSF82615">
    <property type="entry name" value="Polo-box domain"/>
    <property type="match status" value="2"/>
</dbReference>
<dbReference type="InterPro" id="IPR033695">
    <property type="entry name" value="POLO_box_2"/>
</dbReference>
<dbReference type="CDD" id="cd13118">
    <property type="entry name" value="POLO_box_1"/>
    <property type="match status" value="1"/>
</dbReference>
<keyword evidence="7" id="KW-0067">ATP-binding</keyword>
<dbReference type="PROSITE" id="PS50078">
    <property type="entry name" value="POLO_BOX"/>
    <property type="match status" value="2"/>
</dbReference>
<feature type="region of interest" description="Disordered" evidence="8">
    <location>
        <begin position="315"/>
        <end position="412"/>
    </location>
</feature>
<feature type="domain" description="Protein kinase" evidence="9">
    <location>
        <begin position="44"/>
        <end position="299"/>
    </location>
</feature>
<dbReference type="AlphaFoldDB" id="A0AAD2DBP5"/>
<keyword evidence="3" id="KW-0808">Transferase</keyword>
<evidence type="ECO:0000256" key="8">
    <source>
        <dbReference type="SAM" id="MobiDB-lite"/>
    </source>
</evidence>
<dbReference type="Gene3D" id="3.30.200.20">
    <property type="entry name" value="Phosphorylase Kinase, domain 1"/>
    <property type="match status" value="1"/>
</dbReference>
<dbReference type="InterPro" id="IPR011009">
    <property type="entry name" value="Kinase-like_dom_sf"/>
</dbReference>
<dbReference type="GO" id="GO:0004674">
    <property type="term" value="F:protein serine/threonine kinase activity"/>
    <property type="evidence" value="ECO:0007669"/>
    <property type="project" value="UniProtKB-KW"/>
</dbReference>
<evidence type="ECO:0000256" key="1">
    <source>
        <dbReference type="ARBA" id="ARBA00011245"/>
    </source>
</evidence>
<dbReference type="InterPro" id="IPR000719">
    <property type="entry name" value="Prot_kinase_dom"/>
</dbReference>
<dbReference type="EMBL" id="CAMPGE010029333">
    <property type="protein sequence ID" value="CAI2386798.1"/>
    <property type="molecule type" value="Genomic_DNA"/>
</dbReference>
<gene>
    <name evidence="11" type="ORF">ECRASSUSDP1_LOCUS28422</name>
</gene>
<feature type="compositionally biased region" description="Polar residues" evidence="8">
    <location>
        <begin position="326"/>
        <end position="341"/>
    </location>
</feature>
<dbReference type="PANTHER" id="PTHR24345:SF0">
    <property type="entry name" value="CELL CYCLE SERINE_THREONINE-PROTEIN KINASE CDC5_MSD2"/>
    <property type="match status" value="1"/>
</dbReference>
<evidence type="ECO:0000256" key="5">
    <source>
        <dbReference type="ARBA" id="ARBA00022741"/>
    </source>
</evidence>
<dbReference type="GO" id="GO:0005634">
    <property type="term" value="C:nucleus"/>
    <property type="evidence" value="ECO:0007669"/>
    <property type="project" value="TreeGrafter"/>
</dbReference>
<dbReference type="Gene3D" id="3.30.1120.30">
    <property type="entry name" value="POLO box domain"/>
    <property type="match status" value="2"/>
</dbReference>
<evidence type="ECO:0000313" key="12">
    <source>
        <dbReference type="Proteomes" id="UP001295684"/>
    </source>
</evidence>
<evidence type="ECO:0000256" key="3">
    <source>
        <dbReference type="ARBA" id="ARBA00022679"/>
    </source>
</evidence>
<evidence type="ECO:0000256" key="2">
    <source>
        <dbReference type="ARBA" id="ARBA00022527"/>
    </source>
</evidence>
<dbReference type="GO" id="GO:0005524">
    <property type="term" value="F:ATP binding"/>
    <property type="evidence" value="ECO:0007669"/>
    <property type="project" value="UniProtKB-KW"/>
</dbReference>
<evidence type="ECO:0000256" key="4">
    <source>
        <dbReference type="ARBA" id="ARBA00022737"/>
    </source>
</evidence>
<keyword evidence="12" id="KW-1185">Reference proteome</keyword>
<dbReference type="InterPro" id="IPR008271">
    <property type="entry name" value="Ser/Thr_kinase_AS"/>
</dbReference>
<dbReference type="Proteomes" id="UP001295684">
    <property type="component" value="Unassembled WGS sequence"/>
</dbReference>
<name>A0AAD2DBP5_EUPCR</name>
<dbReference type="InterPro" id="IPR033701">
    <property type="entry name" value="POLO_box_1"/>
</dbReference>
<feature type="domain" description="POLO box" evidence="10">
    <location>
        <begin position="513"/>
        <end position="600"/>
    </location>
</feature>
<dbReference type="CDD" id="cd14099">
    <property type="entry name" value="STKc_PLK"/>
    <property type="match status" value="1"/>
</dbReference>
<dbReference type="SUPFAM" id="SSF56112">
    <property type="entry name" value="Protein kinase-like (PK-like)"/>
    <property type="match status" value="1"/>
</dbReference>
<dbReference type="FunFam" id="1.10.510.10:FF:000571">
    <property type="entry name" value="Maternal embryonic leucine zipper kinase"/>
    <property type="match status" value="1"/>
</dbReference>
<accession>A0AAD2DBP5</accession>
<reference evidence="11" key="1">
    <citation type="submission" date="2023-07" db="EMBL/GenBank/DDBJ databases">
        <authorList>
            <consortium name="AG Swart"/>
            <person name="Singh M."/>
            <person name="Singh A."/>
            <person name="Seah K."/>
            <person name="Emmerich C."/>
        </authorList>
    </citation>
    <scope>NUCLEOTIDE SEQUENCE</scope>
    <source>
        <strain evidence="11">DP1</strain>
    </source>
</reference>
<dbReference type="SMART" id="SM00220">
    <property type="entry name" value="S_TKc"/>
    <property type="match status" value="1"/>
</dbReference>
<dbReference type="InterPro" id="IPR036947">
    <property type="entry name" value="POLO_box_dom_sf"/>
</dbReference>
<dbReference type="FunFam" id="3.30.200.20:FF:000091">
    <property type="entry name" value="Serine/threonine-protein kinase PLK"/>
    <property type="match status" value="1"/>
</dbReference>
<sequence>MRKRSPYFSKERSKKLTSKLNSNPNTVIQEKIIGKDGKIEFNKYHKGSFLGKGGFAKVYEITDLETKNIDAVKIVEKASLKKSRAKQKLMSEIKIHNSLNHEGIVKFKKYFEDKDNVYMILELCPNSSLNDIVKRRKRLTESEARYYLHQLVKATQYMHSRKIIHRDLKLGNLFCGNKMRLKVGDFGLATKISYEGEKRRTICGTPNYIAPEVLSSKIGHSYEVDLWSIGVILFTMIVGRPPFETSNVKTTYKRIKMNFYTFPDHVTISEEAKDLIQRLLKNDPEARLPLDKVLDHDFLKVPIPESLPVSAMACPPPPELARTISGKATTSDSQRPTIRPQSSHREVVRRRKNIFMTKEKDENSQQKSRGCSQNDRGMLLSHRAASPHINLDKPNSISKRDERSKERVQCGTKRAGSAIHRCLTRNRTEQYLLGMQNEPKYESQFSKYNNCLAKKSNKSSKSVNRISYYDSKHKVSTIQQTADYNTSKPKSSSSTVKVEYASSVGPNESEKVLITKWVDYSSKYGIGYKLSDGSYGVLFNDSTKMLLNTNSFDFMYIRRESSSDNEPLNNLTDYYDFLNYPKDLKKKVILLQHFKSYLDGIKFEPPKSATQTKSEYNEIFLKKWRRAKKAILFRLSNKVIQVVFQDISELILSSGSGSVTFITSKGEVRNTPLFHDLEKKDPSLFKRLNYAKEILIHMINPKNRDNKNDDEKENNTYRDGPITSRGREPHIFTKMGLSSGIQKSAFETNGLVTTRNKAQLKF</sequence>
<feature type="compositionally biased region" description="Basic and acidic residues" evidence="8">
    <location>
        <begin position="702"/>
        <end position="716"/>
    </location>
</feature>
<keyword evidence="5" id="KW-0547">Nucleotide-binding</keyword>
<feature type="compositionally biased region" description="Basic and acidic residues" evidence="8">
    <location>
        <begin position="398"/>
        <end position="408"/>
    </location>
</feature>
<dbReference type="Pfam" id="PF00659">
    <property type="entry name" value="POLO_box"/>
    <property type="match status" value="2"/>
</dbReference>
<keyword evidence="4" id="KW-0677">Repeat</keyword>
<dbReference type="PROSITE" id="PS50011">
    <property type="entry name" value="PROTEIN_KINASE_DOM"/>
    <property type="match status" value="1"/>
</dbReference>
<evidence type="ECO:0008006" key="13">
    <source>
        <dbReference type="Google" id="ProtNLM"/>
    </source>
</evidence>
<dbReference type="Pfam" id="PF00069">
    <property type="entry name" value="Pkinase"/>
    <property type="match status" value="1"/>
</dbReference>
<proteinExistence type="predicted"/>
<organism evidence="11 12">
    <name type="scientific">Euplotes crassus</name>
    <dbReference type="NCBI Taxonomy" id="5936"/>
    <lineage>
        <taxon>Eukaryota</taxon>
        <taxon>Sar</taxon>
        <taxon>Alveolata</taxon>
        <taxon>Ciliophora</taxon>
        <taxon>Intramacronucleata</taxon>
        <taxon>Spirotrichea</taxon>
        <taxon>Hypotrichia</taxon>
        <taxon>Euplotida</taxon>
        <taxon>Euplotidae</taxon>
        <taxon>Moneuplotes</taxon>
    </lineage>
</organism>
<evidence type="ECO:0000259" key="9">
    <source>
        <dbReference type="PROSITE" id="PS50011"/>
    </source>
</evidence>
<evidence type="ECO:0000256" key="7">
    <source>
        <dbReference type="ARBA" id="ARBA00022840"/>
    </source>
</evidence>
<feature type="region of interest" description="Disordered" evidence="8">
    <location>
        <begin position="702"/>
        <end position="728"/>
    </location>
</feature>